<proteinExistence type="predicted"/>
<dbReference type="EMBL" id="VBAK01000137">
    <property type="protein sequence ID" value="TMI88607.1"/>
    <property type="molecule type" value="Genomic_DNA"/>
</dbReference>
<dbReference type="Proteomes" id="UP000318509">
    <property type="component" value="Unassembled WGS sequence"/>
</dbReference>
<evidence type="ECO:0000313" key="3">
    <source>
        <dbReference type="EMBL" id="TMI88607.1"/>
    </source>
</evidence>
<accession>A0A537JYI4</accession>
<feature type="domain" description="Neutral/alkaline non-lysosomal ceramidase N-terminal" evidence="2">
    <location>
        <begin position="40"/>
        <end position="257"/>
    </location>
</feature>
<evidence type="ECO:0000313" key="4">
    <source>
        <dbReference type="Proteomes" id="UP000318509"/>
    </source>
</evidence>
<evidence type="ECO:0000256" key="1">
    <source>
        <dbReference type="SAM" id="MobiDB-lite"/>
    </source>
</evidence>
<feature type="region of interest" description="Disordered" evidence="1">
    <location>
        <begin position="174"/>
        <end position="201"/>
    </location>
</feature>
<dbReference type="InterPro" id="IPR031329">
    <property type="entry name" value="NEUT/ALK_ceramidase_N"/>
</dbReference>
<comment type="caution">
    <text evidence="3">The sequence shown here is derived from an EMBL/GenBank/DDBJ whole genome shotgun (WGS) entry which is preliminary data.</text>
</comment>
<gene>
    <name evidence="3" type="ORF">E6H00_11900</name>
</gene>
<reference evidence="3 4" key="1">
    <citation type="journal article" date="2019" name="Nat. Microbiol.">
        <title>Mediterranean grassland soil C-N compound turnover is dependent on rainfall and depth, and is mediated by genomically divergent microorganisms.</title>
        <authorList>
            <person name="Diamond S."/>
            <person name="Andeer P.F."/>
            <person name="Li Z."/>
            <person name="Crits-Christoph A."/>
            <person name="Burstein D."/>
            <person name="Anantharaman K."/>
            <person name="Lane K.R."/>
            <person name="Thomas B.C."/>
            <person name="Pan C."/>
            <person name="Northen T.R."/>
            <person name="Banfield J.F."/>
        </authorList>
    </citation>
    <scope>NUCLEOTIDE SEQUENCE [LARGE SCALE GENOMIC DNA]</scope>
    <source>
        <strain evidence="3">NP_3</strain>
    </source>
</reference>
<organism evidence="3 4">
    <name type="scientific">Candidatus Segetimicrobium genomatis</name>
    <dbReference type="NCBI Taxonomy" id="2569760"/>
    <lineage>
        <taxon>Bacteria</taxon>
        <taxon>Bacillati</taxon>
        <taxon>Candidatus Sysuimicrobiota</taxon>
        <taxon>Candidatus Sysuimicrobiia</taxon>
        <taxon>Candidatus Sysuimicrobiales</taxon>
        <taxon>Candidatus Segetimicrobiaceae</taxon>
        <taxon>Candidatus Segetimicrobium</taxon>
    </lineage>
</organism>
<dbReference type="Pfam" id="PF04734">
    <property type="entry name" value="Ceramidase_alk"/>
    <property type="match status" value="1"/>
</dbReference>
<feature type="compositionally biased region" description="Low complexity" evidence="1">
    <location>
        <begin position="1"/>
        <end position="17"/>
    </location>
</feature>
<name>A0A537JYI4_9BACT</name>
<evidence type="ECO:0000259" key="2">
    <source>
        <dbReference type="Pfam" id="PF04734"/>
    </source>
</evidence>
<sequence length="508" mass="54144">MRCAGSSARASPSPSTRCWGRAPERRRGRAYGVSQNVPGFRAGVGRATITPPLTVPHAGWGAQTHLYADGIETDLWATALVVAGGGEMAVIVDLDLVAVSPEDAQAVRSAVARALRIAPEQVRVQETHNHAGPPPSTWAWMEEGTDALKRYYGQLPDLAAGAARMALGDLRPARAGAGSGESRVAVNRREAAPGGRVVTGTNPGGVIDPHLLVVRIDARDGSPLAAIIGYTMHPTTMGPTNRRVSADWPGHLKRTVEGLTGAICLFAQGATGNVGPGPDGYTDDPRVIRRLGALIGCEAARVYFGLQLPPRAYRHERVWESGAPLGKWTGVPIDEAEPVVRVLTRPLRLPLRPQPALAEADAQAEAARRRRQDLVDRRAPAAEVEAATFAAKRAAMTRERARSFGGRSELPVELHLLQIGHAVLAGIPCEPFAEIGLAVKARSPFRHTWFGGYTGGWLGYIPVPEEYPRGGYEVETSPFAPEAAGRVVEGTVAALQELHEMPASPGRR</sequence>
<protein>
    <recommendedName>
        <fullName evidence="2">Neutral/alkaline non-lysosomal ceramidase N-terminal domain-containing protein</fullName>
    </recommendedName>
</protein>
<feature type="region of interest" description="Disordered" evidence="1">
    <location>
        <begin position="1"/>
        <end position="21"/>
    </location>
</feature>
<dbReference type="AlphaFoldDB" id="A0A537JYI4"/>